<comment type="caution">
    <text evidence="3">The sequence shown here is derived from an EMBL/GenBank/DDBJ whole genome shotgun (WGS) entry which is preliminary data.</text>
</comment>
<evidence type="ECO:0008006" key="5">
    <source>
        <dbReference type="Google" id="ProtNLM"/>
    </source>
</evidence>
<dbReference type="Gene3D" id="3.20.20.70">
    <property type="entry name" value="Aldolase class I"/>
    <property type="match status" value="1"/>
</dbReference>
<dbReference type="SUPFAM" id="SSF51366">
    <property type="entry name" value="Ribulose-phoshate binding barrel"/>
    <property type="match status" value="1"/>
</dbReference>
<dbReference type="InterPro" id="IPR000056">
    <property type="entry name" value="Ribul_P_3_epim-like"/>
</dbReference>
<dbReference type="EMBL" id="PCTA01000029">
    <property type="protein sequence ID" value="PIP61340.1"/>
    <property type="molecule type" value="Genomic_DNA"/>
</dbReference>
<dbReference type="GO" id="GO:0005975">
    <property type="term" value="P:carbohydrate metabolic process"/>
    <property type="evidence" value="ECO:0007669"/>
    <property type="project" value="InterPro"/>
</dbReference>
<name>A0A2H0BWA9_9BACT</name>
<dbReference type="AlphaFoldDB" id="A0A2H0BWA9"/>
<dbReference type="PANTHER" id="PTHR11749">
    <property type="entry name" value="RIBULOSE-5-PHOSPHATE-3-EPIMERASE"/>
    <property type="match status" value="1"/>
</dbReference>
<evidence type="ECO:0000256" key="1">
    <source>
        <dbReference type="ARBA" id="ARBA00022723"/>
    </source>
</evidence>
<dbReference type="Proteomes" id="UP000231246">
    <property type="component" value="Unassembled WGS sequence"/>
</dbReference>
<sequence>MLDVLPGILEQDFAKIQRKYNIVAPFVDFVHIDIVDGVLFDNTTFDDPEPFSKLKSPPKKELHMMVERPQDIVDIWIEAGFDRLIGHIEGIQDAESFIDAVSLQSAEVGLALDIDTPVSVIKEYIDIVDVVLLMAIETGFSGQEFDHRVLNKIHEVREINDIVPIEIDGGINHDTAELVAEAGATRVVSTSYVFGAENPEEAIRKLARFG</sequence>
<organism evidence="3 4">
    <name type="scientific">Candidatus Roizmanbacteria bacterium CG22_combo_CG10-13_8_21_14_all_38_20</name>
    <dbReference type="NCBI Taxonomy" id="1974862"/>
    <lineage>
        <taxon>Bacteria</taxon>
        <taxon>Candidatus Roizmaniibacteriota</taxon>
    </lineage>
</organism>
<proteinExistence type="predicted"/>
<dbReference type="InterPro" id="IPR011060">
    <property type="entry name" value="RibuloseP-bd_barrel"/>
</dbReference>
<evidence type="ECO:0000313" key="3">
    <source>
        <dbReference type="EMBL" id="PIP61340.1"/>
    </source>
</evidence>
<evidence type="ECO:0000313" key="4">
    <source>
        <dbReference type="Proteomes" id="UP000231246"/>
    </source>
</evidence>
<gene>
    <name evidence="3" type="ORF">COW99_04590</name>
</gene>
<keyword evidence="2" id="KW-0413">Isomerase</keyword>
<keyword evidence="1" id="KW-0479">Metal-binding</keyword>
<accession>A0A2H0BWA9</accession>
<reference evidence="3 4" key="1">
    <citation type="submission" date="2017-09" db="EMBL/GenBank/DDBJ databases">
        <title>Depth-based differentiation of microbial function through sediment-hosted aquifers and enrichment of novel symbionts in the deep terrestrial subsurface.</title>
        <authorList>
            <person name="Probst A.J."/>
            <person name="Ladd B."/>
            <person name="Jarett J.K."/>
            <person name="Geller-Mcgrath D.E."/>
            <person name="Sieber C.M."/>
            <person name="Emerson J.B."/>
            <person name="Anantharaman K."/>
            <person name="Thomas B.C."/>
            <person name="Malmstrom R."/>
            <person name="Stieglmeier M."/>
            <person name="Klingl A."/>
            <person name="Woyke T."/>
            <person name="Ryan C.M."/>
            <person name="Banfield J.F."/>
        </authorList>
    </citation>
    <scope>NUCLEOTIDE SEQUENCE [LARGE SCALE GENOMIC DNA]</scope>
    <source>
        <strain evidence="3">CG22_combo_CG10-13_8_21_14_all_38_20</strain>
    </source>
</reference>
<dbReference type="GO" id="GO:0046872">
    <property type="term" value="F:metal ion binding"/>
    <property type="evidence" value="ECO:0007669"/>
    <property type="project" value="UniProtKB-KW"/>
</dbReference>
<dbReference type="Pfam" id="PF00834">
    <property type="entry name" value="Ribul_P_3_epim"/>
    <property type="match status" value="1"/>
</dbReference>
<dbReference type="GO" id="GO:0016857">
    <property type="term" value="F:racemase and epimerase activity, acting on carbohydrates and derivatives"/>
    <property type="evidence" value="ECO:0007669"/>
    <property type="project" value="InterPro"/>
</dbReference>
<protein>
    <recommendedName>
        <fullName evidence="5">Ribulose-phosphate 3-epimerase</fullName>
    </recommendedName>
</protein>
<dbReference type="InterPro" id="IPR013785">
    <property type="entry name" value="Aldolase_TIM"/>
</dbReference>
<evidence type="ECO:0000256" key="2">
    <source>
        <dbReference type="ARBA" id="ARBA00023235"/>
    </source>
</evidence>